<organism evidence="1 2">
    <name type="scientific">Galerina marginata (strain CBS 339.88)</name>
    <dbReference type="NCBI Taxonomy" id="685588"/>
    <lineage>
        <taxon>Eukaryota</taxon>
        <taxon>Fungi</taxon>
        <taxon>Dikarya</taxon>
        <taxon>Basidiomycota</taxon>
        <taxon>Agaricomycotina</taxon>
        <taxon>Agaricomycetes</taxon>
        <taxon>Agaricomycetidae</taxon>
        <taxon>Agaricales</taxon>
        <taxon>Agaricineae</taxon>
        <taxon>Strophariaceae</taxon>
        <taxon>Galerina</taxon>
    </lineage>
</organism>
<dbReference type="AlphaFoldDB" id="A0A067SKB0"/>
<evidence type="ECO:0000313" key="2">
    <source>
        <dbReference type="Proteomes" id="UP000027222"/>
    </source>
</evidence>
<protein>
    <submittedName>
        <fullName evidence="1">Uncharacterized protein</fullName>
    </submittedName>
</protein>
<sequence length="55" mass="6165">MKWQRLIISIAAVCDRILRASLQRHLVFNLVLDTTLVALLPSGMGGLDELRAWCS</sequence>
<keyword evidence="2" id="KW-1185">Reference proteome</keyword>
<proteinExistence type="predicted"/>
<dbReference type="Proteomes" id="UP000027222">
    <property type="component" value="Unassembled WGS sequence"/>
</dbReference>
<evidence type="ECO:0000313" key="1">
    <source>
        <dbReference type="EMBL" id="KDR68159.1"/>
    </source>
</evidence>
<gene>
    <name evidence="1" type="ORF">GALMADRAFT_257381</name>
</gene>
<dbReference type="HOGENOM" id="CLU_3032502_0_0_1"/>
<name>A0A067SKB0_GALM3</name>
<accession>A0A067SKB0</accession>
<reference evidence="2" key="1">
    <citation type="journal article" date="2014" name="Proc. Natl. Acad. Sci. U.S.A.">
        <title>Extensive sampling of basidiomycete genomes demonstrates inadequacy of the white-rot/brown-rot paradigm for wood decay fungi.</title>
        <authorList>
            <person name="Riley R."/>
            <person name="Salamov A.A."/>
            <person name="Brown D.W."/>
            <person name="Nagy L.G."/>
            <person name="Floudas D."/>
            <person name="Held B.W."/>
            <person name="Levasseur A."/>
            <person name="Lombard V."/>
            <person name="Morin E."/>
            <person name="Otillar R."/>
            <person name="Lindquist E.A."/>
            <person name="Sun H."/>
            <person name="LaButti K.M."/>
            <person name="Schmutz J."/>
            <person name="Jabbour D."/>
            <person name="Luo H."/>
            <person name="Baker S.E."/>
            <person name="Pisabarro A.G."/>
            <person name="Walton J.D."/>
            <person name="Blanchette R.A."/>
            <person name="Henrissat B."/>
            <person name="Martin F."/>
            <person name="Cullen D."/>
            <person name="Hibbett D.S."/>
            <person name="Grigoriev I.V."/>
        </authorList>
    </citation>
    <scope>NUCLEOTIDE SEQUENCE [LARGE SCALE GENOMIC DNA]</scope>
    <source>
        <strain evidence="2">CBS 339.88</strain>
    </source>
</reference>
<dbReference type="EMBL" id="KL142410">
    <property type="protein sequence ID" value="KDR68159.1"/>
    <property type="molecule type" value="Genomic_DNA"/>
</dbReference>